<dbReference type="Gene3D" id="3.40.309.10">
    <property type="entry name" value="Aldehyde Dehydrogenase, Chain A, domain 2"/>
    <property type="match status" value="1"/>
</dbReference>
<sequence>MKKAAERILWAKMINAGQVCTTVDYVFLPEGQVEAFLREAEKVATRRYPDITNGDYTAIIDQRQYDRLQQLRQDALERGARLVNLCGGQRGDTGRRLMPLEAVVGATDDMQLMQREIFGPLLPILTYRDHQQVADYIAERPRPLALYLYSDDRREQDFYLDQSLPGGVGLNESLVQASMHDLPFGGTGMSGMGHYHGYEGFLTFSKLRPVFRQGPWRALDLFMPPYRGMPQRILDVMTRMKS</sequence>
<dbReference type="PANTHER" id="PTHR43570">
    <property type="entry name" value="ALDEHYDE DEHYDROGENASE"/>
    <property type="match status" value="1"/>
</dbReference>
<dbReference type="Proteomes" id="UP000246483">
    <property type="component" value="Unassembled WGS sequence"/>
</dbReference>
<evidence type="ECO:0000256" key="3">
    <source>
        <dbReference type="ARBA" id="ARBA00023027"/>
    </source>
</evidence>
<keyword evidence="6" id="KW-1185">Reference proteome</keyword>
<protein>
    <submittedName>
        <fullName evidence="5">Aldehyde dehydrogenase family protein</fullName>
    </submittedName>
</protein>
<dbReference type="GO" id="GO:0004029">
    <property type="term" value="F:aldehyde dehydrogenase (NAD+) activity"/>
    <property type="evidence" value="ECO:0007669"/>
    <property type="project" value="TreeGrafter"/>
</dbReference>
<dbReference type="InterPro" id="IPR015590">
    <property type="entry name" value="Aldehyde_DH_dom"/>
</dbReference>
<dbReference type="EMBL" id="QGUB01000010">
    <property type="protein sequence ID" value="PWW43631.1"/>
    <property type="molecule type" value="Genomic_DNA"/>
</dbReference>
<dbReference type="InterPro" id="IPR016162">
    <property type="entry name" value="Ald_DH_N"/>
</dbReference>
<dbReference type="GO" id="GO:0006081">
    <property type="term" value="P:aldehyde metabolic process"/>
    <property type="evidence" value="ECO:0007669"/>
    <property type="project" value="InterPro"/>
</dbReference>
<dbReference type="Gene3D" id="3.40.605.10">
    <property type="entry name" value="Aldehyde Dehydrogenase, Chain A, domain 1"/>
    <property type="match status" value="1"/>
</dbReference>
<accession>A0A317RA59</accession>
<dbReference type="RefSeq" id="WP_019373930.1">
    <property type="nucleotide sequence ID" value="NZ_ALEE01000400.1"/>
</dbReference>
<dbReference type="SUPFAM" id="SSF53720">
    <property type="entry name" value="ALDH-like"/>
    <property type="match status" value="1"/>
</dbReference>
<keyword evidence="2" id="KW-0560">Oxidoreductase</keyword>
<proteinExistence type="inferred from homology"/>
<gene>
    <name evidence="5" type="ORF">DFR36_11069</name>
</gene>
<evidence type="ECO:0000256" key="1">
    <source>
        <dbReference type="ARBA" id="ARBA00009986"/>
    </source>
</evidence>
<name>A0A317RA59_9BURK</name>
<dbReference type="AlphaFoldDB" id="A0A317RA59"/>
<dbReference type="GO" id="GO:0005737">
    <property type="term" value="C:cytoplasm"/>
    <property type="evidence" value="ECO:0007669"/>
    <property type="project" value="TreeGrafter"/>
</dbReference>
<evidence type="ECO:0000313" key="6">
    <source>
        <dbReference type="Proteomes" id="UP000246483"/>
    </source>
</evidence>
<evidence type="ECO:0000256" key="2">
    <source>
        <dbReference type="ARBA" id="ARBA00023002"/>
    </source>
</evidence>
<dbReference type="InterPro" id="IPR016163">
    <property type="entry name" value="Ald_DH_C"/>
</dbReference>
<comment type="caution">
    <text evidence="5">The sequence shown here is derived from an EMBL/GenBank/DDBJ whole genome shotgun (WGS) entry which is preliminary data.</text>
</comment>
<dbReference type="InterPro" id="IPR016161">
    <property type="entry name" value="Ald_DH/histidinol_DH"/>
</dbReference>
<comment type="similarity">
    <text evidence="1">Belongs to the aldehyde dehydrogenase family.</text>
</comment>
<keyword evidence="3" id="KW-0520">NAD</keyword>
<reference evidence="5 6" key="1">
    <citation type="submission" date="2018-05" db="EMBL/GenBank/DDBJ databases">
        <title>Genomic Encyclopedia of Type Strains, Phase IV (KMG-IV): sequencing the most valuable type-strain genomes for metagenomic binning, comparative biology and taxonomic classification.</title>
        <authorList>
            <person name="Goeker M."/>
        </authorList>
    </citation>
    <scope>NUCLEOTIDE SEQUENCE [LARGE SCALE GENOMIC DNA]</scope>
    <source>
        <strain evidence="5 6">DSM 26006</strain>
    </source>
</reference>
<evidence type="ECO:0000313" key="5">
    <source>
        <dbReference type="EMBL" id="PWW43631.1"/>
    </source>
</evidence>
<dbReference type="InterPro" id="IPR012394">
    <property type="entry name" value="Aldehyde_DH_NAD(P)"/>
</dbReference>
<evidence type="ECO:0000259" key="4">
    <source>
        <dbReference type="Pfam" id="PF00171"/>
    </source>
</evidence>
<feature type="domain" description="Aldehyde dehydrogenase" evidence="4">
    <location>
        <begin position="2"/>
        <end position="208"/>
    </location>
</feature>
<dbReference type="OrthoDB" id="6187633at2"/>
<dbReference type="PANTHER" id="PTHR43570:SF20">
    <property type="entry name" value="ALDEHYDE DEHYDROGENASE ALDX-RELATED"/>
    <property type="match status" value="1"/>
</dbReference>
<dbReference type="Pfam" id="PF00171">
    <property type="entry name" value="Aldedh"/>
    <property type="match status" value="1"/>
</dbReference>
<organism evidence="5 6">
    <name type="scientific">Melaminivora alkalimesophila</name>
    <dbReference type="NCBI Taxonomy" id="1165852"/>
    <lineage>
        <taxon>Bacteria</taxon>
        <taxon>Pseudomonadati</taxon>
        <taxon>Pseudomonadota</taxon>
        <taxon>Betaproteobacteria</taxon>
        <taxon>Burkholderiales</taxon>
        <taxon>Comamonadaceae</taxon>
        <taxon>Melaminivora</taxon>
    </lineage>
</organism>